<comment type="caution">
    <text evidence="2">The sequence shown here is derived from an EMBL/GenBank/DDBJ whole genome shotgun (WGS) entry which is preliminary data.</text>
</comment>
<name>A0ABQ9BSH4_9ROSI</name>
<keyword evidence="1" id="KW-1133">Transmembrane helix</keyword>
<proteinExistence type="predicted"/>
<keyword evidence="1" id="KW-0812">Transmembrane</keyword>
<sequence>MGQNLHLTAPWHYLPLPFQYRLSAGTQMATFFVFFLSILVLFIP</sequence>
<evidence type="ECO:0000256" key="1">
    <source>
        <dbReference type="SAM" id="Phobius"/>
    </source>
</evidence>
<keyword evidence="1" id="KW-0472">Membrane</keyword>
<organism evidence="2 3">
    <name type="scientific">Salix suchowensis</name>
    <dbReference type="NCBI Taxonomy" id="1278906"/>
    <lineage>
        <taxon>Eukaryota</taxon>
        <taxon>Viridiplantae</taxon>
        <taxon>Streptophyta</taxon>
        <taxon>Embryophyta</taxon>
        <taxon>Tracheophyta</taxon>
        <taxon>Spermatophyta</taxon>
        <taxon>Magnoliopsida</taxon>
        <taxon>eudicotyledons</taxon>
        <taxon>Gunneridae</taxon>
        <taxon>Pentapetalae</taxon>
        <taxon>rosids</taxon>
        <taxon>fabids</taxon>
        <taxon>Malpighiales</taxon>
        <taxon>Salicaceae</taxon>
        <taxon>Saliceae</taxon>
        <taxon>Salix</taxon>
    </lineage>
</organism>
<accession>A0ABQ9BSH4</accession>
<dbReference type="Proteomes" id="UP001141253">
    <property type="component" value="Chromosome 2"/>
</dbReference>
<feature type="transmembrane region" description="Helical" evidence="1">
    <location>
        <begin position="20"/>
        <end position="43"/>
    </location>
</feature>
<dbReference type="EMBL" id="JAPFFI010000006">
    <property type="protein sequence ID" value="KAJ6390132.1"/>
    <property type="molecule type" value="Genomic_DNA"/>
</dbReference>
<protein>
    <submittedName>
        <fullName evidence="2">Uncharacterized protein</fullName>
    </submittedName>
</protein>
<evidence type="ECO:0000313" key="2">
    <source>
        <dbReference type="EMBL" id="KAJ6390132.1"/>
    </source>
</evidence>
<gene>
    <name evidence="2" type="ORF">OIU77_024364</name>
</gene>
<keyword evidence="3" id="KW-1185">Reference proteome</keyword>
<reference evidence="2" key="2">
    <citation type="journal article" date="2023" name="Int. J. Mol. Sci.">
        <title>De Novo Assembly and Annotation of 11 Diverse Shrub Willow (Salix) Genomes Reveals Novel Gene Organization in Sex-Linked Regions.</title>
        <authorList>
            <person name="Hyden B."/>
            <person name="Feng K."/>
            <person name="Yates T.B."/>
            <person name="Jawdy S."/>
            <person name="Cereghino C."/>
            <person name="Smart L.B."/>
            <person name="Muchero W."/>
        </authorList>
    </citation>
    <scope>NUCLEOTIDE SEQUENCE</scope>
    <source>
        <tissue evidence="2">Shoot tip</tissue>
    </source>
</reference>
<evidence type="ECO:0000313" key="3">
    <source>
        <dbReference type="Proteomes" id="UP001141253"/>
    </source>
</evidence>
<reference evidence="2" key="1">
    <citation type="submission" date="2022-10" db="EMBL/GenBank/DDBJ databases">
        <authorList>
            <person name="Hyden B.L."/>
            <person name="Feng K."/>
            <person name="Yates T."/>
            <person name="Jawdy S."/>
            <person name="Smart L.B."/>
            <person name="Muchero W."/>
        </authorList>
    </citation>
    <scope>NUCLEOTIDE SEQUENCE</scope>
    <source>
        <tissue evidence="2">Shoot tip</tissue>
    </source>
</reference>